<dbReference type="PANTHER" id="PTHR43404">
    <property type="entry name" value="LIPOPOLYSACCHARIDE CHOLINEPHOSPHOTRANSFERASE LICD"/>
    <property type="match status" value="1"/>
</dbReference>
<accession>G4T1L7</accession>
<dbReference type="Gene3D" id="3.40.50.720">
    <property type="entry name" value="NAD(P)-binding Rossmann-like Domain"/>
    <property type="match status" value="1"/>
</dbReference>
<dbReference type="KEGG" id="mah:MEALZ_0744"/>
<name>G4T1L7_META2</name>
<dbReference type="InterPro" id="IPR052942">
    <property type="entry name" value="LPS_cholinephosphotransferase"/>
</dbReference>
<dbReference type="RefSeq" id="WP_014147243.1">
    <property type="nucleotide sequence ID" value="NC_016112.1"/>
</dbReference>
<keyword evidence="3" id="KW-1185">Reference proteome</keyword>
<dbReference type="AlphaFoldDB" id="G4T1L7"/>
<reference evidence="3" key="1">
    <citation type="journal article" date="2012" name="J. Bacteriol.">
        <title>Genome sequence of the haloalkaliphilic methanotrophic bacterium Methylomicrobium alcaliphilum 20Z.</title>
        <authorList>
            <person name="Vuilleumier S."/>
            <person name="Khmelenina V.N."/>
            <person name="Bringel F."/>
            <person name="Reshetnikov A.S."/>
            <person name="Lajus A."/>
            <person name="Mangenot S."/>
            <person name="Rouy Z."/>
            <person name="Op den Camp H.J."/>
            <person name="Jetten M.S."/>
            <person name="Dispirito A.A."/>
            <person name="Dunfield P."/>
            <person name="Klotz M.G."/>
            <person name="Semrau J.D."/>
            <person name="Stein L.Y."/>
            <person name="Barbe V."/>
            <person name="Medigue C."/>
            <person name="Trotsenko Y.A."/>
            <person name="Kalyuzhnaya M.G."/>
        </authorList>
    </citation>
    <scope>NUCLEOTIDE SEQUENCE [LARGE SCALE GENOMIC DNA]</scope>
    <source>
        <strain evidence="3">DSM 19304 / NCIMB 14124 / VKM B-2133 / 20Z</strain>
    </source>
</reference>
<dbReference type="InterPro" id="IPR007074">
    <property type="entry name" value="LicD/FKTN/FKRP_NTP_transf"/>
</dbReference>
<evidence type="ECO:0000313" key="2">
    <source>
        <dbReference type="EMBL" id="CCE22439.1"/>
    </source>
</evidence>
<dbReference type="EMBL" id="FO082060">
    <property type="protein sequence ID" value="CCE22439.1"/>
    <property type="molecule type" value="Genomic_DNA"/>
</dbReference>
<dbReference type="GO" id="GO:0009100">
    <property type="term" value="P:glycoprotein metabolic process"/>
    <property type="evidence" value="ECO:0007669"/>
    <property type="project" value="UniProtKB-ARBA"/>
</dbReference>
<evidence type="ECO:0000259" key="1">
    <source>
        <dbReference type="Pfam" id="PF04991"/>
    </source>
</evidence>
<dbReference type="HOGENOM" id="CLU_958593_0_0_6"/>
<gene>
    <name evidence="2" type="ordered locus">MEALZ_0744</name>
</gene>
<protein>
    <submittedName>
        <fullName evidence="2">Lipopolysaccharide biosynthesis protein</fullName>
    </submittedName>
</protein>
<evidence type="ECO:0000313" key="3">
    <source>
        <dbReference type="Proteomes" id="UP000008315"/>
    </source>
</evidence>
<organism evidence="2 3">
    <name type="scientific">Methylotuvimicrobium alcaliphilum (strain DSM 19304 / NCIMB 14124 / VKM B-2133 / 20Z)</name>
    <name type="common">Methylomicrobium alcaliphilum</name>
    <dbReference type="NCBI Taxonomy" id="1091494"/>
    <lineage>
        <taxon>Bacteria</taxon>
        <taxon>Pseudomonadati</taxon>
        <taxon>Pseudomonadota</taxon>
        <taxon>Gammaproteobacteria</taxon>
        <taxon>Methylococcales</taxon>
        <taxon>Methylococcaceae</taxon>
        <taxon>Methylotuvimicrobium</taxon>
    </lineage>
</organism>
<proteinExistence type="predicted"/>
<dbReference type="Pfam" id="PF04991">
    <property type="entry name" value="LicD"/>
    <property type="match status" value="1"/>
</dbReference>
<feature type="domain" description="LicD/FKTN/FKRP nucleotidyltransferase" evidence="1">
    <location>
        <begin position="123"/>
        <end position="170"/>
    </location>
</feature>
<dbReference type="Proteomes" id="UP000008315">
    <property type="component" value="Chromosome"/>
</dbReference>
<dbReference type="PATRIC" id="fig|271065.3.peg.760"/>
<sequence>MTTTNNQFVLFGAGKAGEFFIQNNPALNIIAIADNDVERHGASLLGIPIISPKELPKLDFQSIIITSQWVDSIKQQLIAEIEIDENKIQIPSKNEVKAALPFQHSPTLNLAHQLMRSLNDYLQQNDIQACLDSGTLLGVMRDNALISWDDDIDFAVDCKNFASVTNLMTDFAPFAPLQDQVEWKIVMINVSGEDCCINIEFSPKTGITLIPFDLSIQMRRLSEGNSELVSSAGLFFAPAIHFEQFAKTSFLGQHFYIPNHADEFLTFMYGNWREPKQNTRITEYHNRRVEIADRAPAIVRKRILATTN</sequence>
<dbReference type="PANTHER" id="PTHR43404:SF1">
    <property type="entry name" value="MNN4P"/>
    <property type="match status" value="1"/>
</dbReference>
<dbReference type="STRING" id="1091494.MEALZ_0744"/>